<evidence type="ECO:0008006" key="4">
    <source>
        <dbReference type="Google" id="ProtNLM"/>
    </source>
</evidence>
<dbReference type="EMBL" id="MU005771">
    <property type="protein sequence ID" value="KAF2708653.1"/>
    <property type="molecule type" value="Genomic_DNA"/>
</dbReference>
<feature type="signal peptide" evidence="1">
    <location>
        <begin position="1"/>
        <end position="18"/>
    </location>
</feature>
<evidence type="ECO:0000256" key="1">
    <source>
        <dbReference type="SAM" id="SignalP"/>
    </source>
</evidence>
<dbReference type="PROSITE" id="PS51257">
    <property type="entry name" value="PROKAR_LIPOPROTEIN"/>
    <property type="match status" value="1"/>
</dbReference>
<name>A0A6G1K7Q2_9PLEO</name>
<keyword evidence="1" id="KW-0732">Signal</keyword>
<keyword evidence="3" id="KW-1185">Reference proteome</keyword>
<protein>
    <recommendedName>
        <fullName evidence="4">Lytic polysaccharide monooxygenase</fullName>
    </recommendedName>
</protein>
<evidence type="ECO:0000313" key="2">
    <source>
        <dbReference type="EMBL" id="KAF2708653.1"/>
    </source>
</evidence>
<sequence>MKTTTISAVAVFAALTSAHSWLGCTDHDNVEILKWMKGNSTLTPPVTIDPLMPWFSNFCKGWPRAKQNPGDWIAESSNYVWNIAANSFNGETGACHPNQRGPNYEGNAPMATARPGGQIRLMFGGNGHSRGSNMPKGDAGNVNVYWKGEPEAEITDISEFTEENKLQSDGFSAESFAYPAGVVSPTEGLQDKGNWQTLNIPQTIIPGRHMFVWVWSYGGAPQWSTCFDVMVQ</sequence>
<dbReference type="Proteomes" id="UP000799428">
    <property type="component" value="Unassembled WGS sequence"/>
</dbReference>
<organism evidence="2 3">
    <name type="scientific">Pleomassaria siparia CBS 279.74</name>
    <dbReference type="NCBI Taxonomy" id="1314801"/>
    <lineage>
        <taxon>Eukaryota</taxon>
        <taxon>Fungi</taxon>
        <taxon>Dikarya</taxon>
        <taxon>Ascomycota</taxon>
        <taxon>Pezizomycotina</taxon>
        <taxon>Dothideomycetes</taxon>
        <taxon>Pleosporomycetidae</taxon>
        <taxon>Pleosporales</taxon>
        <taxon>Pleomassariaceae</taxon>
        <taxon>Pleomassaria</taxon>
    </lineage>
</organism>
<feature type="chain" id="PRO_5026190793" description="Lytic polysaccharide monooxygenase" evidence="1">
    <location>
        <begin position="19"/>
        <end position="232"/>
    </location>
</feature>
<dbReference type="PANTHER" id="PTHR35559:SF1">
    <property type="entry name" value="CHITIN-BINDING TYPE-4 DOMAIN-CONTAINING PROTEIN"/>
    <property type="match status" value="1"/>
</dbReference>
<evidence type="ECO:0000313" key="3">
    <source>
        <dbReference type="Proteomes" id="UP000799428"/>
    </source>
</evidence>
<accession>A0A6G1K7Q2</accession>
<proteinExistence type="predicted"/>
<dbReference type="AlphaFoldDB" id="A0A6G1K7Q2"/>
<reference evidence="2" key="1">
    <citation type="journal article" date="2020" name="Stud. Mycol.">
        <title>101 Dothideomycetes genomes: a test case for predicting lifestyles and emergence of pathogens.</title>
        <authorList>
            <person name="Haridas S."/>
            <person name="Albert R."/>
            <person name="Binder M."/>
            <person name="Bloem J."/>
            <person name="Labutti K."/>
            <person name="Salamov A."/>
            <person name="Andreopoulos B."/>
            <person name="Baker S."/>
            <person name="Barry K."/>
            <person name="Bills G."/>
            <person name="Bluhm B."/>
            <person name="Cannon C."/>
            <person name="Castanera R."/>
            <person name="Culley D."/>
            <person name="Daum C."/>
            <person name="Ezra D."/>
            <person name="Gonzalez J."/>
            <person name="Henrissat B."/>
            <person name="Kuo A."/>
            <person name="Liang C."/>
            <person name="Lipzen A."/>
            <person name="Lutzoni F."/>
            <person name="Magnuson J."/>
            <person name="Mondo S."/>
            <person name="Nolan M."/>
            <person name="Ohm R."/>
            <person name="Pangilinan J."/>
            <person name="Park H.-J."/>
            <person name="Ramirez L."/>
            <person name="Alfaro M."/>
            <person name="Sun H."/>
            <person name="Tritt A."/>
            <person name="Yoshinaga Y."/>
            <person name="Zwiers L.-H."/>
            <person name="Turgeon B."/>
            <person name="Goodwin S."/>
            <person name="Spatafora J."/>
            <person name="Crous P."/>
            <person name="Grigoriev I."/>
        </authorList>
    </citation>
    <scope>NUCLEOTIDE SEQUENCE</scope>
    <source>
        <strain evidence="2">CBS 279.74</strain>
    </source>
</reference>
<dbReference type="OrthoDB" id="5276978at2759"/>
<gene>
    <name evidence="2" type="ORF">K504DRAFT_502676</name>
</gene>
<dbReference type="PANTHER" id="PTHR35559">
    <property type="entry name" value="CHITIN-BINDING TYPE-4 DOMAIN-CONTAINING PROTEIN"/>
    <property type="match status" value="1"/>
</dbReference>